<keyword evidence="5 9" id="KW-0963">Cytoplasm</keyword>
<evidence type="ECO:0000256" key="8">
    <source>
        <dbReference type="ARBA" id="ARBA00023274"/>
    </source>
</evidence>
<feature type="compositionally biased region" description="Basic residues" evidence="10">
    <location>
        <begin position="528"/>
        <end position="537"/>
    </location>
</feature>
<dbReference type="GO" id="GO:0006614">
    <property type="term" value="P:SRP-dependent cotranslational protein targeting to membrane"/>
    <property type="evidence" value="ECO:0007669"/>
    <property type="project" value="UniProtKB-UniRule"/>
</dbReference>
<dbReference type="Gene3D" id="1.25.40.10">
    <property type="entry name" value="Tetratricopeptide repeat domain"/>
    <property type="match status" value="2"/>
</dbReference>
<dbReference type="Proteomes" id="UP001162131">
    <property type="component" value="Unassembled WGS sequence"/>
</dbReference>
<comment type="caution">
    <text evidence="12">The sequence shown here is derived from an EMBL/GenBank/DDBJ whole genome shotgun (WGS) entry which is preliminary data.</text>
</comment>
<feature type="compositionally biased region" description="Basic and acidic residues" evidence="10">
    <location>
        <begin position="552"/>
        <end position="567"/>
    </location>
</feature>
<dbReference type="Pfam" id="PF08492">
    <property type="entry name" value="SRP72"/>
    <property type="match status" value="1"/>
</dbReference>
<proteinExistence type="inferred from homology"/>
<name>A0AAU9J5S2_9CILI</name>
<keyword evidence="8 9" id="KW-0687">Ribonucleoprotein</keyword>
<feature type="region of interest" description="Disordered" evidence="10">
    <location>
        <begin position="525"/>
        <end position="612"/>
    </location>
</feature>
<keyword evidence="6" id="KW-0256">Endoplasmic reticulum</keyword>
<dbReference type="InterPro" id="IPR011990">
    <property type="entry name" value="TPR-like_helical_dom_sf"/>
</dbReference>
<evidence type="ECO:0000256" key="7">
    <source>
        <dbReference type="ARBA" id="ARBA00023135"/>
    </source>
</evidence>
<evidence type="ECO:0000256" key="9">
    <source>
        <dbReference type="PIRNR" id="PIRNR038922"/>
    </source>
</evidence>
<evidence type="ECO:0000256" key="6">
    <source>
        <dbReference type="ARBA" id="ARBA00022824"/>
    </source>
</evidence>
<evidence type="ECO:0000259" key="11">
    <source>
        <dbReference type="Pfam" id="PF08492"/>
    </source>
</evidence>
<reference evidence="12" key="1">
    <citation type="submission" date="2021-09" db="EMBL/GenBank/DDBJ databases">
        <authorList>
            <consortium name="AG Swart"/>
            <person name="Singh M."/>
            <person name="Singh A."/>
            <person name="Seah K."/>
            <person name="Emmerich C."/>
        </authorList>
    </citation>
    <scope>NUCLEOTIDE SEQUENCE</scope>
    <source>
        <strain evidence="12">ATCC30299</strain>
    </source>
</reference>
<dbReference type="GO" id="GO:0005786">
    <property type="term" value="C:signal recognition particle, endoplasmic reticulum targeting"/>
    <property type="evidence" value="ECO:0007669"/>
    <property type="project" value="UniProtKB-UniRule"/>
</dbReference>
<feature type="compositionally biased region" description="Basic residues" evidence="10">
    <location>
        <begin position="568"/>
        <end position="577"/>
    </location>
</feature>
<dbReference type="AlphaFoldDB" id="A0AAU9J5S2"/>
<organism evidence="12 13">
    <name type="scientific">Blepharisma stoltei</name>
    <dbReference type="NCBI Taxonomy" id="1481888"/>
    <lineage>
        <taxon>Eukaryota</taxon>
        <taxon>Sar</taxon>
        <taxon>Alveolata</taxon>
        <taxon>Ciliophora</taxon>
        <taxon>Postciliodesmatophora</taxon>
        <taxon>Heterotrichea</taxon>
        <taxon>Heterotrichida</taxon>
        <taxon>Blepharismidae</taxon>
        <taxon>Blepharisma</taxon>
    </lineage>
</organism>
<comment type="similarity">
    <text evidence="3 9">Belongs to the SRP72 family.</text>
</comment>
<dbReference type="InterPro" id="IPR019734">
    <property type="entry name" value="TPR_rpt"/>
</dbReference>
<dbReference type="Pfam" id="PF13176">
    <property type="entry name" value="TPR_7"/>
    <property type="match status" value="1"/>
</dbReference>
<evidence type="ECO:0000256" key="10">
    <source>
        <dbReference type="SAM" id="MobiDB-lite"/>
    </source>
</evidence>
<feature type="domain" description="Signal recognition particle SRP72 subunit RNA-binding" evidence="11">
    <location>
        <begin position="519"/>
        <end position="567"/>
    </location>
</feature>
<dbReference type="GO" id="GO:0008312">
    <property type="term" value="F:7S RNA binding"/>
    <property type="evidence" value="ECO:0007669"/>
    <property type="project" value="InterPro"/>
</dbReference>
<gene>
    <name evidence="12" type="ORF">BSTOLATCC_MIC30655</name>
</gene>
<evidence type="ECO:0000256" key="2">
    <source>
        <dbReference type="ARBA" id="ARBA00004496"/>
    </source>
</evidence>
<dbReference type="GO" id="GO:0005783">
    <property type="term" value="C:endoplasmic reticulum"/>
    <property type="evidence" value="ECO:0007669"/>
    <property type="project" value="UniProtKB-SubCell"/>
</dbReference>
<dbReference type="GO" id="GO:0043022">
    <property type="term" value="F:ribosome binding"/>
    <property type="evidence" value="ECO:0007669"/>
    <property type="project" value="TreeGrafter"/>
</dbReference>
<dbReference type="PIRSF" id="PIRSF038922">
    <property type="entry name" value="SRP72"/>
    <property type="match status" value="1"/>
</dbReference>
<dbReference type="SMART" id="SM00028">
    <property type="entry name" value="TPR"/>
    <property type="match status" value="4"/>
</dbReference>
<dbReference type="SUPFAM" id="SSF48452">
    <property type="entry name" value="TPR-like"/>
    <property type="match status" value="2"/>
</dbReference>
<evidence type="ECO:0000313" key="13">
    <source>
        <dbReference type="Proteomes" id="UP001162131"/>
    </source>
</evidence>
<comment type="function">
    <text evidence="9">Component of the signal recognition particle (SRP) complex, a ribonucleoprotein complex that mediates the cotranslational targeting of secretory and membrane proteins to the endoplasmic reticulum (ER).</text>
</comment>
<keyword evidence="13" id="KW-1185">Reference proteome</keyword>
<evidence type="ECO:0000256" key="5">
    <source>
        <dbReference type="ARBA" id="ARBA00022490"/>
    </source>
</evidence>
<dbReference type="InterPro" id="IPR013699">
    <property type="entry name" value="Signal_recog_part_SRP72_RNA-bd"/>
</dbReference>
<dbReference type="PANTHER" id="PTHR14094">
    <property type="entry name" value="SIGNAL RECOGNITION PARTICLE 72"/>
    <property type="match status" value="1"/>
</dbReference>
<dbReference type="Pfam" id="PF17004">
    <property type="entry name" value="SRP_TPR_like"/>
    <property type="match status" value="1"/>
</dbReference>
<evidence type="ECO:0000256" key="1">
    <source>
        <dbReference type="ARBA" id="ARBA00004240"/>
    </source>
</evidence>
<accession>A0AAU9J5S2</accession>
<sequence>MSDNPQKAYELLWQEIKGGNHSSILAICSNLQGVLPNDLDLLKTKIVALIQTSKFQEAFELIQTVQGLDFERAYISYKLGNFEDCLRVCEGKSDKAFRQLRAQAFFRLSWFEQAIAEYEDLIKNDPSSQELLINFSASFSGPGLGDRGINHFSLQHEGGWEILFNRAILQTDIGHYSEALNSLREVENIVTKDSSLEEEKWIVKAQIAYIYQLMEETQTAIEKYEEILKQTTDLNIKAMIKNNLIVAKEHENKEALNELKSSLGDENKLTALQKAGILLNYALIAFKRKKIQEAEDILKECEKYKVHERRLGSINAYILMKEKKNDEYKNFLLEKHQPWAYLLLIKILLQQHKQKEAAEISLKLKSEQSAFNDQDFYITMSHILEDAGYVQQAVELLEEGNKLFSDRKICEALGNLLMKIGELDKATSVFQQFLNKNDDKAIRSSLVIAAANSYAKWVKANPTVSEAEKNKKFQEIESLKKGLINKKDALYSLRQGDEDIFGVCDRLEYANVNWKQKVEEKKVAEVARKKRKRKPKYPKGFDPKNPNNPPPDPERWLPKKERSEYKKKNWKKQKKLKGPQGAMPEVMGQEVGSFNRGPSTAHIEAAGEKKRK</sequence>
<evidence type="ECO:0000256" key="3">
    <source>
        <dbReference type="ARBA" id="ARBA00007676"/>
    </source>
</evidence>
<comment type="subcellular location">
    <subcellularLocation>
        <location evidence="2 9">Cytoplasm</location>
    </subcellularLocation>
    <subcellularLocation>
        <location evidence="1">Endoplasmic reticulum</location>
    </subcellularLocation>
</comment>
<evidence type="ECO:0000256" key="4">
    <source>
        <dbReference type="ARBA" id="ARBA00018350"/>
    </source>
</evidence>
<evidence type="ECO:0000313" key="12">
    <source>
        <dbReference type="EMBL" id="CAG9322281.1"/>
    </source>
</evidence>
<keyword evidence="7 9" id="KW-0733">Signal recognition particle</keyword>
<dbReference type="EMBL" id="CAJZBQ010000030">
    <property type="protein sequence ID" value="CAG9322281.1"/>
    <property type="molecule type" value="Genomic_DNA"/>
</dbReference>
<dbReference type="InterPro" id="IPR031545">
    <property type="entry name" value="SRP72_TPR-like"/>
</dbReference>
<protein>
    <recommendedName>
        <fullName evidence="4 9">Signal recognition particle subunit SRP72</fullName>
    </recommendedName>
</protein>
<dbReference type="PANTHER" id="PTHR14094:SF9">
    <property type="entry name" value="SIGNAL RECOGNITION PARTICLE SUBUNIT SRP72"/>
    <property type="match status" value="1"/>
</dbReference>
<dbReference type="InterPro" id="IPR026270">
    <property type="entry name" value="SRP72"/>
</dbReference>